<feature type="transmembrane region" description="Helical" evidence="11">
    <location>
        <begin position="150"/>
        <end position="172"/>
    </location>
</feature>
<dbReference type="SUPFAM" id="SSF51206">
    <property type="entry name" value="cAMP-binding domain-like"/>
    <property type="match status" value="1"/>
</dbReference>
<feature type="compositionally biased region" description="Basic and acidic residues" evidence="10">
    <location>
        <begin position="1000"/>
        <end position="1013"/>
    </location>
</feature>
<evidence type="ECO:0000313" key="13">
    <source>
        <dbReference type="EMBL" id="CTQ45115.1"/>
    </source>
</evidence>
<evidence type="ECO:0000256" key="7">
    <source>
        <dbReference type="ARBA" id="ARBA00023065"/>
    </source>
</evidence>
<dbReference type="PANTHER" id="PTHR10110">
    <property type="entry name" value="SODIUM/HYDROGEN EXCHANGER"/>
    <property type="match status" value="1"/>
</dbReference>
<accession>A0A0M6Y4T6</accession>
<dbReference type="Pfam" id="PF00027">
    <property type="entry name" value="cNMP_binding"/>
    <property type="match status" value="1"/>
</dbReference>
<evidence type="ECO:0000256" key="2">
    <source>
        <dbReference type="ARBA" id="ARBA00022448"/>
    </source>
</evidence>
<feature type="domain" description="Cyclic nucleotide-binding" evidence="12">
    <location>
        <begin position="729"/>
        <end position="834"/>
    </location>
</feature>
<evidence type="ECO:0000256" key="8">
    <source>
        <dbReference type="ARBA" id="ARBA00023136"/>
    </source>
</evidence>
<keyword evidence="5 11" id="KW-1133">Transmembrane helix</keyword>
<evidence type="ECO:0000256" key="10">
    <source>
        <dbReference type="SAM" id="MobiDB-lite"/>
    </source>
</evidence>
<dbReference type="GO" id="GO:0051453">
    <property type="term" value="P:regulation of intracellular pH"/>
    <property type="evidence" value="ECO:0007669"/>
    <property type="project" value="TreeGrafter"/>
</dbReference>
<evidence type="ECO:0000256" key="5">
    <source>
        <dbReference type="ARBA" id="ARBA00022989"/>
    </source>
</evidence>
<keyword evidence="9" id="KW-0739">Sodium transport</keyword>
<evidence type="ECO:0000256" key="9">
    <source>
        <dbReference type="ARBA" id="ARBA00023201"/>
    </source>
</evidence>
<evidence type="ECO:0000256" key="3">
    <source>
        <dbReference type="ARBA" id="ARBA00022475"/>
    </source>
</evidence>
<evidence type="ECO:0000313" key="14">
    <source>
        <dbReference type="Proteomes" id="UP000048926"/>
    </source>
</evidence>
<keyword evidence="2" id="KW-0813">Transport</keyword>
<sequence length="1013" mass="111049">MDGQFEIAAIAVHHNDMETPLITGAFALLLITISLLQPLARRLGLAPSVLLATVGTMIGILAIYLRYTAETNAFNAIADVFINPPLDSEMILYIFLPILLFQTALTLEVRRIVEDIAPILLMAVVAVFVATAFIGFALYPLATLFSLTDITLIACLLLGSIVATTDPVAVVAIFRDIGAPARLGRIVEGESLLNDAAAIVIFVILLHMLAGHETMTVGEAAIAFCRSFAGGIIVGALLGRIAVSLLPIMRDIPLAQVTLSLALPYGTYVLSDQFVDVSAVVAVVCAGTVFNLYGPARIQPASWQFLHAVWEQISFWAASLIFLLSAILIPRFVEGFTPVDILLLFVVIVAALAARAVVIFGLLPVLSVFRMGQAVNDRYKTVILWGGMRGAVTLTLALSVSEHAMLSDEVSVFVTKLATGFVLFTLLVYGTSLKPLIRLLGLDKLNARDEALRTQFLALALSDVRHELETAARNYHIAPRVTDDVLKDYESRAEAAAAETNKLEELKDWDRVRIGLIALADREQQLVLEHFHEKTISGRSVSRFLALTGRTGDLTRSDGRSGYNQAARQPLKFGLGFRLAQTLQRRLRIARPLAIRLADRFEFLLVYRILADELVDFNNKRIRPLLGDRVADILQDTLAIRQDETLAAIDALRLQYPDYADALEGQFLRKAGVRLEETAYDEAKEQMLIGTELHRDLLRDVERTRKACHTRPKLDLGLKTRELVSAHPLFADLTRKQQKAIRRMMRPQFATPGEKLIRKGDRGDAAYFIASGAVEVRAPSHNIRLGRGDVFGEIALMTGGRRSADVVALGYCQLLSLRAQDFKALLAENEDLRNHVAMLTKRRQLMNLDDGETEMEDPVFPIFTEIRTSNQTGEELSPETVLAEPDAGETETEILTFDEADAQNDPSLMEKLSAADTVTATPEEPSQLEKDKDSHAEEGEEVQEVAKSDAGSVDAEPEKGGAEGTQPHSKGFEASAADASTPDQGKSEATEEATATSEPEETRKPKTKTRETA</sequence>
<evidence type="ECO:0000259" key="12">
    <source>
        <dbReference type="PROSITE" id="PS50042"/>
    </source>
</evidence>
<keyword evidence="6" id="KW-0915">Sodium</keyword>
<evidence type="ECO:0000256" key="1">
    <source>
        <dbReference type="ARBA" id="ARBA00004651"/>
    </source>
</evidence>
<keyword evidence="8 11" id="KW-0472">Membrane</keyword>
<dbReference type="STRING" id="187304.B0E33_05530"/>
<feature type="region of interest" description="Disordered" evidence="10">
    <location>
        <begin position="915"/>
        <end position="1013"/>
    </location>
</feature>
<reference evidence="14" key="1">
    <citation type="submission" date="2015-07" db="EMBL/GenBank/DDBJ databases">
        <authorList>
            <person name="Rodrigo-Torres Lidia"/>
            <person name="Arahal R.David."/>
        </authorList>
    </citation>
    <scope>NUCLEOTIDE SEQUENCE [LARGE SCALE GENOMIC DNA]</scope>
    <source>
        <strain evidence="14">CECT 4801</strain>
    </source>
</reference>
<dbReference type="EMBL" id="CXST01000002">
    <property type="protein sequence ID" value="CTQ45115.1"/>
    <property type="molecule type" value="Genomic_DNA"/>
</dbReference>
<feature type="transmembrane region" description="Helical" evidence="11">
    <location>
        <begin position="192"/>
        <end position="209"/>
    </location>
</feature>
<evidence type="ECO:0000256" key="4">
    <source>
        <dbReference type="ARBA" id="ARBA00022692"/>
    </source>
</evidence>
<feature type="transmembrane region" description="Helical" evidence="11">
    <location>
        <begin position="341"/>
        <end position="369"/>
    </location>
</feature>
<keyword evidence="14" id="KW-1185">Reference proteome</keyword>
<dbReference type="InterPro" id="IPR006153">
    <property type="entry name" value="Cation/H_exchanger_TM"/>
</dbReference>
<dbReference type="CDD" id="cd00038">
    <property type="entry name" value="CAP_ED"/>
    <property type="match status" value="1"/>
</dbReference>
<feature type="transmembrane region" description="Helical" evidence="11">
    <location>
        <begin position="221"/>
        <end position="242"/>
    </location>
</feature>
<evidence type="ECO:0000256" key="11">
    <source>
        <dbReference type="SAM" id="Phobius"/>
    </source>
</evidence>
<dbReference type="SMART" id="SM00100">
    <property type="entry name" value="cNMP"/>
    <property type="match status" value="1"/>
</dbReference>
<dbReference type="GO" id="GO:0005886">
    <property type="term" value="C:plasma membrane"/>
    <property type="evidence" value="ECO:0007669"/>
    <property type="project" value="UniProtKB-SubCell"/>
</dbReference>
<feature type="region of interest" description="Disordered" evidence="10">
    <location>
        <begin position="868"/>
        <end position="890"/>
    </location>
</feature>
<keyword evidence="4 11" id="KW-0812">Transmembrane</keyword>
<proteinExistence type="predicted"/>
<dbReference type="Proteomes" id="UP000048926">
    <property type="component" value="Unassembled WGS sequence"/>
</dbReference>
<dbReference type="InterPro" id="IPR018490">
    <property type="entry name" value="cNMP-bd_dom_sf"/>
</dbReference>
<evidence type="ECO:0000256" key="6">
    <source>
        <dbReference type="ARBA" id="ARBA00023053"/>
    </source>
</evidence>
<dbReference type="GO" id="GO:0015385">
    <property type="term" value="F:sodium:proton antiporter activity"/>
    <property type="evidence" value="ECO:0007669"/>
    <property type="project" value="InterPro"/>
</dbReference>
<dbReference type="Pfam" id="PF00999">
    <property type="entry name" value="Na_H_Exchanger"/>
    <property type="match status" value="1"/>
</dbReference>
<comment type="subcellular location">
    <subcellularLocation>
        <location evidence="1">Cell membrane</location>
        <topology evidence="1">Multi-pass membrane protein</topology>
    </subcellularLocation>
</comment>
<dbReference type="InterPro" id="IPR018488">
    <property type="entry name" value="cNMP-bd_CS"/>
</dbReference>
<feature type="transmembrane region" description="Helical" evidence="11">
    <location>
        <begin position="410"/>
        <end position="429"/>
    </location>
</feature>
<dbReference type="AlphaFoldDB" id="A0A0M6Y4T6"/>
<feature type="transmembrane region" description="Helical" evidence="11">
    <location>
        <begin position="277"/>
        <end position="296"/>
    </location>
</feature>
<keyword evidence="3" id="KW-1003">Cell membrane</keyword>
<feature type="transmembrane region" description="Helical" evidence="11">
    <location>
        <begin position="119"/>
        <end position="138"/>
    </location>
</feature>
<feature type="transmembrane region" description="Helical" evidence="11">
    <location>
        <begin position="20"/>
        <end position="36"/>
    </location>
</feature>
<gene>
    <name evidence="13" type="ORF">LAL4801_03562</name>
</gene>
<feature type="transmembrane region" description="Helical" evidence="11">
    <location>
        <begin position="43"/>
        <end position="65"/>
    </location>
</feature>
<dbReference type="InterPro" id="IPR014710">
    <property type="entry name" value="RmlC-like_jellyroll"/>
</dbReference>
<dbReference type="InterPro" id="IPR018422">
    <property type="entry name" value="Cation/H_exchanger_CPA1"/>
</dbReference>
<dbReference type="InterPro" id="IPR000595">
    <property type="entry name" value="cNMP-bd_dom"/>
</dbReference>
<keyword evidence="7" id="KW-0406">Ion transport</keyword>
<dbReference type="PROSITE" id="PS50042">
    <property type="entry name" value="CNMP_BINDING_3"/>
    <property type="match status" value="1"/>
</dbReference>
<dbReference type="GO" id="GO:0015386">
    <property type="term" value="F:potassium:proton antiporter activity"/>
    <property type="evidence" value="ECO:0007669"/>
    <property type="project" value="TreeGrafter"/>
</dbReference>
<feature type="compositionally biased region" description="Basic and acidic residues" evidence="10">
    <location>
        <begin position="927"/>
        <end position="937"/>
    </location>
</feature>
<feature type="transmembrane region" description="Helical" evidence="11">
    <location>
        <begin position="308"/>
        <end position="329"/>
    </location>
</feature>
<name>A0A0M6Y4T6_9HYPH</name>
<dbReference type="Gene3D" id="6.10.140.1330">
    <property type="match status" value="1"/>
</dbReference>
<organism evidence="13 14">
    <name type="scientific">Roseibium aggregatum</name>
    <dbReference type="NCBI Taxonomy" id="187304"/>
    <lineage>
        <taxon>Bacteria</taxon>
        <taxon>Pseudomonadati</taxon>
        <taxon>Pseudomonadota</taxon>
        <taxon>Alphaproteobacteria</taxon>
        <taxon>Hyphomicrobiales</taxon>
        <taxon>Stappiaceae</taxon>
        <taxon>Roseibium</taxon>
    </lineage>
</organism>
<dbReference type="PROSITE" id="PS00889">
    <property type="entry name" value="CNMP_BINDING_2"/>
    <property type="match status" value="1"/>
</dbReference>
<feature type="transmembrane region" description="Helical" evidence="11">
    <location>
        <begin position="90"/>
        <end position="107"/>
    </location>
</feature>
<dbReference type="GO" id="GO:0098719">
    <property type="term" value="P:sodium ion import across plasma membrane"/>
    <property type="evidence" value="ECO:0007669"/>
    <property type="project" value="TreeGrafter"/>
</dbReference>
<dbReference type="PANTHER" id="PTHR10110:SF86">
    <property type="entry name" value="SODIUM_HYDROGEN EXCHANGER 7"/>
    <property type="match status" value="1"/>
</dbReference>
<protein>
    <submittedName>
        <fullName evidence="13">MlotiK1 channel</fullName>
    </submittedName>
</protein>
<dbReference type="Gene3D" id="2.60.120.10">
    <property type="entry name" value="Jelly Rolls"/>
    <property type="match status" value="1"/>
</dbReference>